<dbReference type="AlphaFoldDB" id="A0A1S7NLR2"/>
<proteinExistence type="predicted"/>
<reference evidence="1 2" key="1">
    <citation type="submission" date="2016-01" db="EMBL/GenBank/DDBJ databases">
        <authorList>
            <person name="Oliw E.H."/>
        </authorList>
    </citation>
    <scope>NUCLEOTIDE SEQUENCE [LARGE SCALE GENOMIC DNA]</scope>
    <source>
        <strain evidence="1 2">Kerr 14</strain>
    </source>
</reference>
<dbReference type="EMBL" id="FBWC01000002">
    <property type="protein sequence ID" value="CUX08590.1"/>
    <property type="molecule type" value="Genomic_DNA"/>
</dbReference>
<gene>
    <name evidence="1" type="ORF">AGR4C_Cc100048</name>
</gene>
<evidence type="ECO:0000313" key="2">
    <source>
        <dbReference type="Proteomes" id="UP000191897"/>
    </source>
</evidence>
<evidence type="ECO:0000313" key="1">
    <source>
        <dbReference type="EMBL" id="CUX08590.1"/>
    </source>
</evidence>
<dbReference type="RefSeq" id="WP_080866234.1">
    <property type="nucleotide sequence ID" value="NZ_LT009730.1"/>
</dbReference>
<name>A0A1S7NLR2_AGRTU</name>
<dbReference type="Proteomes" id="UP000191897">
    <property type="component" value="Unassembled WGS sequence"/>
</dbReference>
<sequence>MIKNNPDEYISVGEVRDVRRKEWLTRNNPTALEALQAIANLPTGSNEEVMAGHEDSYRAVERLFAEPPVIHARIS</sequence>
<accession>A0A1S7NLR2</accession>
<protein>
    <submittedName>
        <fullName evidence="1">Uncharacterized protein</fullName>
    </submittedName>
</protein>
<organism evidence="1 2">
    <name type="scientific">Agrobacterium tumefaciens str. Kerr 14</name>
    <dbReference type="NCBI Taxonomy" id="1183424"/>
    <lineage>
        <taxon>Bacteria</taxon>
        <taxon>Pseudomonadati</taxon>
        <taxon>Pseudomonadota</taxon>
        <taxon>Alphaproteobacteria</taxon>
        <taxon>Hyphomicrobiales</taxon>
        <taxon>Rhizobiaceae</taxon>
        <taxon>Rhizobium/Agrobacterium group</taxon>
        <taxon>Agrobacterium</taxon>
        <taxon>Agrobacterium tumefaciens complex</taxon>
    </lineage>
</organism>